<comment type="caution">
    <text evidence="2">The sequence shown here is derived from an EMBL/GenBank/DDBJ whole genome shotgun (WGS) entry which is preliminary data.</text>
</comment>
<accession>A0A5D0TS59</accession>
<keyword evidence="3" id="KW-1185">Reference proteome</keyword>
<feature type="region of interest" description="Disordered" evidence="1">
    <location>
        <begin position="437"/>
        <end position="463"/>
    </location>
</feature>
<dbReference type="Proteomes" id="UP000322634">
    <property type="component" value="Unassembled WGS sequence"/>
</dbReference>
<name>A0A5D0TS59_9ACTN</name>
<sequence>MTINGELIAESLRIRRRAHQFLVGYGPLWFASQEDSTGPMLTPPSLPLVPDAEPMERSVALAADEAKRLGHAELFAFDPGATVAAISYGARLQARAAAEAPADSATIIHPDGIVPPAATGFLRWATPITRGSDEPPITGVHWGRVTTPETSGVWLAFWGDLSGLFVRGLADVAAPRWFTPQLANDMLTEHGPGYYDGSCFLRDLDMPPGPGATADPSPATFPFTMLRFLPLTSLTADRLDPGTTLTYLVLASWAMLTPAPDEPTRPPHLARLPVPAREAEADRQAGLPPARHVTVVSAPTLRTEGVDDDLDRLRMRIVALVAPDAPEGPSPDEVIADLLARYEPEVAMMASYHASQQVLRALTVATGTTRKKVLAQILKTFAPGRDMPFEDRAWPALRHLLLSQRQEPMLPSPAISPTDLLWALGLFQACALMRLAGNQRRSDRSKPRPTTRPPTRGARTKPR</sequence>
<dbReference type="RefSeq" id="WP_148355016.1">
    <property type="nucleotide sequence ID" value="NZ_JBHSBF010000002.1"/>
</dbReference>
<organism evidence="2 3">
    <name type="scientific">Actinomadura syzygii</name>
    <dbReference type="NCBI Taxonomy" id="1427538"/>
    <lineage>
        <taxon>Bacteria</taxon>
        <taxon>Bacillati</taxon>
        <taxon>Actinomycetota</taxon>
        <taxon>Actinomycetes</taxon>
        <taxon>Streptosporangiales</taxon>
        <taxon>Thermomonosporaceae</taxon>
        <taxon>Actinomadura</taxon>
    </lineage>
</organism>
<evidence type="ECO:0000313" key="2">
    <source>
        <dbReference type="EMBL" id="TYC08657.1"/>
    </source>
</evidence>
<protein>
    <submittedName>
        <fullName evidence="2">Uncharacterized protein</fullName>
    </submittedName>
</protein>
<evidence type="ECO:0000256" key="1">
    <source>
        <dbReference type="SAM" id="MobiDB-lite"/>
    </source>
</evidence>
<dbReference type="EMBL" id="VSFF01000016">
    <property type="protein sequence ID" value="TYC08657.1"/>
    <property type="molecule type" value="Genomic_DNA"/>
</dbReference>
<proteinExistence type="predicted"/>
<gene>
    <name evidence="2" type="ORF">FXF65_37865</name>
</gene>
<evidence type="ECO:0000313" key="3">
    <source>
        <dbReference type="Proteomes" id="UP000322634"/>
    </source>
</evidence>
<dbReference type="OrthoDB" id="3453856at2"/>
<reference evidence="2 3" key="1">
    <citation type="submission" date="2019-08" db="EMBL/GenBank/DDBJ databases">
        <title>Actinomadura sp. nov. CYP1-5 isolated from mountain soil.</title>
        <authorList>
            <person name="Songsumanus A."/>
            <person name="Kuncharoen N."/>
            <person name="Kudo T."/>
            <person name="Yuki M."/>
            <person name="Igarashi Y."/>
            <person name="Tanasupawat S."/>
        </authorList>
    </citation>
    <scope>NUCLEOTIDE SEQUENCE [LARGE SCALE GENOMIC DNA]</scope>
    <source>
        <strain evidence="2 3">GKU157</strain>
    </source>
</reference>
<dbReference type="AlphaFoldDB" id="A0A5D0TS59"/>